<name>A0A291RCW3_9NOCA</name>
<proteinExistence type="predicted"/>
<evidence type="ECO:0000313" key="2">
    <source>
        <dbReference type="Proteomes" id="UP000221961"/>
    </source>
</evidence>
<sequence length="120" mass="12677">MSFPLRGVVGHHRYRDGGLDAHGNPVPAYTPPVDAPGVPVRVYGWGPARSAEPVLPGHDRVITEVEIYAPAQFLPAPRDLIDLPTGPSGRFEVVGVAADANHGPFGWAPGTVITVRKVDG</sequence>
<dbReference type="RefSeq" id="WP_098692453.1">
    <property type="nucleotide sequence ID" value="NZ_CP023778.1"/>
</dbReference>
<dbReference type="KEGG" id="ntp:CRH09_01735"/>
<dbReference type="EMBL" id="CP023778">
    <property type="protein sequence ID" value="ATL65139.1"/>
    <property type="molecule type" value="Genomic_DNA"/>
</dbReference>
<gene>
    <name evidence="1" type="ORF">CRH09_01735</name>
</gene>
<evidence type="ECO:0008006" key="3">
    <source>
        <dbReference type="Google" id="ProtNLM"/>
    </source>
</evidence>
<organism evidence="1 2">
    <name type="scientific">Nocardia terpenica</name>
    <dbReference type="NCBI Taxonomy" id="455432"/>
    <lineage>
        <taxon>Bacteria</taxon>
        <taxon>Bacillati</taxon>
        <taxon>Actinomycetota</taxon>
        <taxon>Actinomycetes</taxon>
        <taxon>Mycobacteriales</taxon>
        <taxon>Nocardiaceae</taxon>
        <taxon>Nocardia</taxon>
    </lineage>
</organism>
<evidence type="ECO:0000313" key="1">
    <source>
        <dbReference type="EMBL" id="ATL65139.1"/>
    </source>
</evidence>
<accession>A0A291RCW3</accession>
<dbReference type="GeneID" id="88356155"/>
<reference evidence="1 2" key="1">
    <citation type="submission" date="2017-10" db="EMBL/GenBank/DDBJ databases">
        <title>Comparative genomics between pathogenic Norcardia.</title>
        <authorList>
            <person name="Zeng L."/>
        </authorList>
    </citation>
    <scope>NUCLEOTIDE SEQUENCE [LARGE SCALE GENOMIC DNA]</scope>
    <source>
        <strain evidence="1 2">NC_YFY_NT001</strain>
    </source>
</reference>
<protein>
    <recommendedName>
        <fullName evidence="3">Head-to-tail stopper</fullName>
    </recommendedName>
</protein>
<dbReference type="AlphaFoldDB" id="A0A291RCW3"/>
<dbReference type="Proteomes" id="UP000221961">
    <property type="component" value="Chromosome"/>
</dbReference>